<feature type="region of interest" description="Disordered" evidence="4">
    <location>
        <begin position="541"/>
        <end position="775"/>
    </location>
</feature>
<feature type="coiled-coil region" evidence="3">
    <location>
        <begin position="74"/>
        <end position="136"/>
    </location>
</feature>
<dbReference type="OrthoDB" id="312015at2759"/>
<evidence type="ECO:0000256" key="3">
    <source>
        <dbReference type="SAM" id="Coils"/>
    </source>
</evidence>
<gene>
    <name evidence="5" type="ORF">B0T11DRAFT_346328</name>
</gene>
<name>A0A8K0XA02_9PEZI</name>
<sequence length="798" mass="87901">MADSDNLRTASLYINNQLLSRGLLRDGHRINFADPDDCDGGIDVTMGMVMSIVNDLILRRDRDAENRESLSMTLRNLRADNLKQTNDISRLSEKHIDAQRKLDIAEASETAIRAQLKSADAAVRGLKEEMARAKILVAQTRASCATEVRRRDRQIDGLKKQLGDAGRARGSARNQAVTVINVMADTGDEKTSPARAGAVTDTNYDLRNETNEFLTELAKNLSEENEALLAVTRRTLAKLREMSGWDRSQGQGDGHAVPLQTDCAEIEAEMESILEHLRNILTNPSFVPIEEVEIREEEINRLKEGWIKMESRWQEAVHLITGWRKRMVANGKGVNIEELNQGLRLSPVRVRDAAQTSHVPDFNLSSVQEEPEDEDEVAGSPCPPPRLEESLHLEPAADYQVDAEEPESDSESSIFEDDIDMEELEVSEPNVEILQQSTAFLSSSPLPSPPQLSPLKDSASAGNRGNHADARAKPTRPGDCSTIAEENTWDLAGDAQAPKPPPHRINLPRSPQKVMRSPSPDIEEKQRVISAATECSLDEVLLVQEAVDPPSPSPMPKDRSRPLRKPSRNDIQQKMSEAKKNSATREDKEPTSQPRRSARTRDISSRSVEDDLPPRPPAHQTPRPNRNRSPIHGSSRLPLPRPANPPPQQSPLTMANIAAKLAASEREADAARVRAKLKAARGGRRVSTAPNPPTEGTTPPTEAPHAVSAGVPRPEMPDEEEDMDPIKRSVPEPGQGEARPPQAEDEAGELVVPKRKRERRVSKVASRRRSTLSPWEMQSLISGAVAVSSPVKPAGSDD</sequence>
<feature type="compositionally biased region" description="Basic and acidic residues" evidence="4">
    <location>
        <begin position="576"/>
        <end position="590"/>
    </location>
</feature>
<dbReference type="Pfam" id="PF11559">
    <property type="entry name" value="ADIP"/>
    <property type="match status" value="1"/>
</dbReference>
<keyword evidence="6" id="KW-1185">Reference proteome</keyword>
<evidence type="ECO:0000256" key="2">
    <source>
        <dbReference type="ARBA" id="ARBA00023054"/>
    </source>
</evidence>
<feature type="compositionally biased region" description="Basic residues" evidence="4">
    <location>
        <begin position="753"/>
        <end position="770"/>
    </location>
</feature>
<feature type="compositionally biased region" description="Basic and acidic residues" evidence="4">
    <location>
        <begin position="663"/>
        <end position="672"/>
    </location>
</feature>
<reference evidence="5" key="1">
    <citation type="journal article" date="2021" name="Nat. Commun.">
        <title>Genetic determinants of endophytism in the Arabidopsis root mycobiome.</title>
        <authorList>
            <person name="Mesny F."/>
            <person name="Miyauchi S."/>
            <person name="Thiergart T."/>
            <person name="Pickel B."/>
            <person name="Atanasova L."/>
            <person name="Karlsson M."/>
            <person name="Huettel B."/>
            <person name="Barry K.W."/>
            <person name="Haridas S."/>
            <person name="Chen C."/>
            <person name="Bauer D."/>
            <person name="Andreopoulos W."/>
            <person name="Pangilinan J."/>
            <person name="LaButti K."/>
            <person name="Riley R."/>
            <person name="Lipzen A."/>
            <person name="Clum A."/>
            <person name="Drula E."/>
            <person name="Henrissat B."/>
            <person name="Kohler A."/>
            <person name="Grigoriev I.V."/>
            <person name="Martin F.M."/>
            <person name="Hacquard S."/>
        </authorList>
    </citation>
    <scope>NUCLEOTIDE SEQUENCE</scope>
    <source>
        <strain evidence="5">MPI-CAGE-AT-0016</strain>
    </source>
</reference>
<feature type="compositionally biased region" description="Basic residues" evidence="4">
    <location>
        <begin position="673"/>
        <end position="684"/>
    </location>
</feature>
<comment type="caution">
    <text evidence="5">The sequence shown here is derived from an EMBL/GenBank/DDBJ whole genome shotgun (WGS) entry which is preliminary data.</text>
</comment>
<evidence type="ECO:0000256" key="4">
    <source>
        <dbReference type="SAM" id="MobiDB-lite"/>
    </source>
</evidence>
<dbReference type="AlphaFoldDB" id="A0A8K0XA02"/>
<keyword evidence="2 3" id="KW-0175">Coiled coil</keyword>
<feature type="compositionally biased region" description="Low complexity" evidence="4">
    <location>
        <begin position="685"/>
        <end position="704"/>
    </location>
</feature>
<feature type="compositionally biased region" description="Polar residues" evidence="4">
    <location>
        <begin position="357"/>
        <end position="368"/>
    </location>
</feature>
<comment type="similarity">
    <text evidence="1">Belongs to the ADIP family.</text>
</comment>
<organism evidence="5 6">
    <name type="scientific">Plectosphaerella cucumerina</name>
    <dbReference type="NCBI Taxonomy" id="40658"/>
    <lineage>
        <taxon>Eukaryota</taxon>
        <taxon>Fungi</taxon>
        <taxon>Dikarya</taxon>
        <taxon>Ascomycota</taxon>
        <taxon>Pezizomycotina</taxon>
        <taxon>Sordariomycetes</taxon>
        <taxon>Hypocreomycetidae</taxon>
        <taxon>Glomerellales</taxon>
        <taxon>Plectosphaerellaceae</taxon>
        <taxon>Plectosphaerella</taxon>
    </lineage>
</organism>
<accession>A0A8K0XA02</accession>
<dbReference type="InterPro" id="IPR021622">
    <property type="entry name" value="Afadin/alpha-actinin-bd"/>
</dbReference>
<evidence type="ECO:0000313" key="5">
    <source>
        <dbReference type="EMBL" id="KAH7376263.1"/>
    </source>
</evidence>
<evidence type="ECO:0000256" key="1">
    <source>
        <dbReference type="ARBA" id="ARBA00009291"/>
    </source>
</evidence>
<feature type="compositionally biased region" description="Pro residues" evidence="4">
    <location>
        <begin position="639"/>
        <end position="649"/>
    </location>
</feature>
<protein>
    <submittedName>
        <fullName evidence="5">Afadin and alpha-actinin-binding-domain-containing protein</fullName>
    </submittedName>
</protein>
<proteinExistence type="inferred from homology"/>
<dbReference type="Proteomes" id="UP000813385">
    <property type="component" value="Unassembled WGS sequence"/>
</dbReference>
<feature type="region of interest" description="Disordered" evidence="4">
    <location>
        <begin position="439"/>
        <end position="527"/>
    </location>
</feature>
<dbReference type="EMBL" id="JAGPXD010000001">
    <property type="protein sequence ID" value="KAH7376263.1"/>
    <property type="molecule type" value="Genomic_DNA"/>
</dbReference>
<feature type="region of interest" description="Disordered" evidence="4">
    <location>
        <begin position="357"/>
        <end position="389"/>
    </location>
</feature>
<feature type="compositionally biased region" description="Basic and acidic residues" evidence="4">
    <location>
        <begin position="599"/>
        <end position="613"/>
    </location>
</feature>
<evidence type="ECO:0000313" key="6">
    <source>
        <dbReference type="Proteomes" id="UP000813385"/>
    </source>
</evidence>